<feature type="region of interest" description="Disordered" evidence="1">
    <location>
        <begin position="185"/>
        <end position="209"/>
    </location>
</feature>
<proteinExistence type="predicted"/>
<keyword evidence="4" id="KW-1185">Reference proteome</keyword>
<dbReference type="EMBL" id="AMQN01011927">
    <property type="status" value="NOT_ANNOTATED_CDS"/>
    <property type="molecule type" value="Genomic_DNA"/>
</dbReference>
<evidence type="ECO:0000313" key="4">
    <source>
        <dbReference type="Proteomes" id="UP000014760"/>
    </source>
</evidence>
<feature type="compositionally biased region" description="Basic and acidic residues" evidence="1">
    <location>
        <begin position="199"/>
        <end position="209"/>
    </location>
</feature>
<dbReference type="EMBL" id="AMQN01011928">
    <property type="status" value="NOT_ANNOTATED_CDS"/>
    <property type="molecule type" value="Genomic_DNA"/>
</dbReference>
<sequence>MALGLASNLSSVAVQCLGRTTESTYSLRNVLAASETQDLLDLDLEADRVMATTRRANYSANLAAAADDDLAVSQDIDVVGTSVVARLGGDGAAESICTLGGYNGLHMPINVSGSPIVGAQRNTRVNWALLNSFSLFMSMPGIYTPTPGSALFGALQSAFKSRQVVPVDRLKVALTPHVETINECNEEKEEDEGFSAKHTGNESFKKKSE</sequence>
<dbReference type="EnsemblMetazoa" id="CapteT211108">
    <property type="protein sequence ID" value="CapteP211108"/>
    <property type="gene ID" value="CapteG211108"/>
</dbReference>
<evidence type="ECO:0000313" key="3">
    <source>
        <dbReference type="EnsemblMetazoa" id="CapteP211108"/>
    </source>
</evidence>
<reference evidence="2 4" key="2">
    <citation type="journal article" date="2013" name="Nature">
        <title>Insights into bilaterian evolution from three spiralian genomes.</title>
        <authorList>
            <person name="Simakov O."/>
            <person name="Marletaz F."/>
            <person name="Cho S.J."/>
            <person name="Edsinger-Gonzales E."/>
            <person name="Havlak P."/>
            <person name="Hellsten U."/>
            <person name="Kuo D.H."/>
            <person name="Larsson T."/>
            <person name="Lv J."/>
            <person name="Arendt D."/>
            <person name="Savage R."/>
            <person name="Osoegawa K."/>
            <person name="de Jong P."/>
            <person name="Grimwood J."/>
            <person name="Chapman J.A."/>
            <person name="Shapiro H."/>
            <person name="Aerts A."/>
            <person name="Otillar R.P."/>
            <person name="Terry A.Y."/>
            <person name="Boore J.L."/>
            <person name="Grigoriev I.V."/>
            <person name="Lindberg D.R."/>
            <person name="Seaver E.C."/>
            <person name="Weisblat D.A."/>
            <person name="Putnam N.H."/>
            <person name="Rokhsar D.S."/>
        </authorList>
    </citation>
    <scope>NUCLEOTIDE SEQUENCE</scope>
    <source>
        <strain evidence="2 4">I ESC-2004</strain>
    </source>
</reference>
<dbReference type="AlphaFoldDB" id="R7TNM5"/>
<reference evidence="4" key="1">
    <citation type="submission" date="2012-12" db="EMBL/GenBank/DDBJ databases">
        <authorList>
            <person name="Hellsten U."/>
            <person name="Grimwood J."/>
            <person name="Chapman J.A."/>
            <person name="Shapiro H."/>
            <person name="Aerts A."/>
            <person name="Otillar R.P."/>
            <person name="Terry A.Y."/>
            <person name="Boore J.L."/>
            <person name="Simakov O."/>
            <person name="Marletaz F."/>
            <person name="Cho S.-J."/>
            <person name="Edsinger-Gonzales E."/>
            <person name="Havlak P."/>
            <person name="Kuo D.-H."/>
            <person name="Larsson T."/>
            <person name="Lv J."/>
            <person name="Arendt D."/>
            <person name="Savage R."/>
            <person name="Osoegawa K."/>
            <person name="de Jong P."/>
            <person name="Lindberg D.R."/>
            <person name="Seaver E.C."/>
            <person name="Weisblat D.A."/>
            <person name="Putnam N.H."/>
            <person name="Grigoriev I.V."/>
            <person name="Rokhsar D.S."/>
        </authorList>
    </citation>
    <scope>NUCLEOTIDE SEQUENCE</scope>
    <source>
        <strain evidence="4">I ESC-2004</strain>
    </source>
</reference>
<accession>R7TNM5</accession>
<gene>
    <name evidence="2" type="ORF">CAPTEDRAFT_211108</name>
</gene>
<protein>
    <submittedName>
        <fullName evidence="2 3">Uncharacterized protein</fullName>
    </submittedName>
</protein>
<name>R7TNM5_CAPTE</name>
<dbReference type="HOGENOM" id="CLU_1316533_0_0_1"/>
<dbReference type="EMBL" id="AMQN01011926">
    <property type="status" value="NOT_ANNOTATED_CDS"/>
    <property type="molecule type" value="Genomic_DNA"/>
</dbReference>
<dbReference type="EMBL" id="KB309187">
    <property type="protein sequence ID" value="ELT95239.1"/>
    <property type="molecule type" value="Genomic_DNA"/>
</dbReference>
<evidence type="ECO:0000313" key="2">
    <source>
        <dbReference type="EMBL" id="ELT95239.1"/>
    </source>
</evidence>
<organism evidence="2">
    <name type="scientific">Capitella teleta</name>
    <name type="common">Polychaete worm</name>
    <dbReference type="NCBI Taxonomy" id="283909"/>
    <lineage>
        <taxon>Eukaryota</taxon>
        <taxon>Metazoa</taxon>
        <taxon>Spiralia</taxon>
        <taxon>Lophotrochozoa</taxon>
        <taxon>Annelida</taxon>
        <taxon>Polychaeta</taxon>
        <taxon>Sedentaria</taxon>
        <taxon>Scolecida</taxon>
        <taxon>Capitellidae</taxon>
        <taxon>Capitella</taxon>
    </lineage>
</organism>
<reference evidence="3" key="3">
    <citation type="submission" date="2015-06" db="UniProtKB">
        <authorList>
            <consortium name="EnsemblMetazoa"/>
        </authorList>
    </citation>
    <scope>IDENTIFICATION</scope>
</reference>
<dbReference type="Proteomes" id="UP000014760">
    <property type="component" value="Unassembled WGS sequence"/>
</dbReference>
<evidence type="ECO:0000256" key="1">
    <source>
        <dbReference type="SAM" id="MobiDB-lite"/>
    </source>
</evidence>